<evidence type="ECO:0000313" key="2">
    <source>
        <dbReference type="Proteomes" id="UP000821853"/>
    </source>
</evidence>
<comment type="caution">
    <text evidence="1">The sequence shown here is derived from an EMBL/GenBank/DDBJ whole genome shotgun (WGS) entry which is preliminary data.</text>
</comment>
<gene>
    <name evidence="1" type="ORF">HPB48_013062</name>
</gene>
<dbReference type="VEuPathDB" id="VectorBase:HLOH_045650"/>
<sequence>MTAIHTNLKHNFASPAMALAIERTFVKKPGIINCKACGSLLDTPDQEQSCQLCCANWQGEHPADDPTCPAREQADSGASKAAYLKKVQARKKLREKARNVPTSRY</sequence>
<protein>
    <submittedName>
        <fullName evidence="1">Uncharacterized protein</fullName>
    </submittedName>
</protein>
<organism evidence="1 2">
    <name type="scientific">Haemaphysalis longicornis</name>
    <name type="common">Bush tick</name>
    <dbReference type="NCBI Taxonomy" id="44386"/>
    <lineage>
        <taxon>Eukaryota</taxon>
        <taxon>Metazoa</taxon>
        <taxon>Ecdysozoa</taxon>
        <taxon>Arthropoda</taxon>
        <taxon>Chelicerata</taxon>
        <taxon>Arachnida</taxon>
        <taxon>Acari</taxon>
        <taxon>Parasitiformes</taxon>
        <taxon>Ixodida</taxon>
        <taxon>Ixodoidea</taxon>
        <taxon>Ixodidae</taxon>
        <taxon>Haemaphysalinae</taxon>
        <taxon>Haemaphysalis</taxon>
    </lineage>
</organism>
<reference evidence="1 2" key="1">
    <citation type="journal article" date="2020" name="Cell">
        <title>Large-Scale Comparative Analyses of Tick Genomes Elucidate Their Genetic Diversity and Vector Capacities.</title>
        <authorList>
            <consortium name="Tick Genome and Microbiome Consortium (TIGMIC)"/>
            <person name="Jia N."/>
            <person name="Wang J."/>
            <person name="Shi W."/>
            <person name="Du L."/>
            <person name="Sun Y."/>
            <person name="Zhan W."/>
            <person name="Jiang J.F."/>
            <person name="Wang Q."/>
            <person name="Zhang B."/>
            <person name="Ji P."/>
            <person name="Bell-Sakyi L."/>
            <person name="Cui X.M."/>
            <person name="Yuan T.T."/>
            <person name="Jiang B.G."/>
            <person name="Yang W.F."/>
            <person name="Lam T.T."/>
            <person name="Chang Q.C."/>
            <person name="Ding S.J."/>
            <person name="Wang X.J."/>
            <person name="Zhu J.G."/>
            <person name="Ruan X.D."/>
            <person name="Zhao L."/>
            <person name="Wei J.T."/>
            <person name="Ye R.Z."/>
            <person name="Que T.C."/>
            <person name="Du C.H."/>
            <person name="Zhou Y.H."/>
            <person name="Cheng J.X."/>
            <person name="Dai P.F."/>
            <person name="Guo W.B."/>
            <person name="Han X.H."/>
            <person name="Huang E.J."/>
            <person name="Li L.F."/>
            <person name="Wei W."/>
            <person name="Gao Y.C."/>
            <person name="Liu J.Z."/>
            <person name="Shao H.Z."/>
            <person name="Wang X."/>
            <person name="Wang C.C."/>
            <person name="Yang T.C."/>
            <person name="Huo Q.B."/>
            <person name="Li W."/>
            <person name="Chen H.Y."/>
            <person name="Chen S.E."/>
            <person name="Zhou L.G."/>
            <person name="Ni X.B."/>
            <person name="Tian J.H."/>
            <person name="Sheng Y."/>
            <person name="Liu T."/>
            <person name="Pan Y.S."/>
            <person name="Xia L.Y."/>
            <person name="Li J."/>
            <person name="Zhao F."/>
            <person name="Cao W.C."/>
        </authorList>
    </citation>
    <scope>NUCLEOTIDE SEQUENCE [LARGE SCALE GENOMIC DNA]</scope>
    <source>
        <strain evidence="1">HaeL-2018</strain>
    </source>
</reference>
<evidence type="ECO:0000313" key="1">
    <source>
        <dbReference type="EMBL" id="KAH9372102.1"/>
    </source>
</evidence>
<proteinExistence type="predicted"/>
<keyword evidence="2" id="KW-1185">Reference proteome</keyword>
<dbReference type="Proteomes" id="UP000821853">
    <property type="component" value="Chromosome 3"/>
</dbReference>
<dbReference type="EMBL" id="JABSTR010000005">
    <property type="protein sequence ID" value="KAH9372102.1"/>
    <property type="molecule type" value="Genomic_DNA"/>
</dbReference>
<accession>A0A9J6G111</accession>
<dbReference type="AlphaFoldDB" id="A0A9J6G111"/>
<name>A0A9J6G111_HAELO</name>